<keyword evidence="1" id="KW-0812">Transmembrane</keyword>
<evidence type="ECO:0000313" key="2">
    <source>
        <dbReference type="EMBL" id="MXG90087.1"/>
    </source>
</evidence>
<gene>
    <name evidence="2" type="ORF">GRQ65_11035</name>
</gene>
<evidence type="ECO:0000256" key="1">
    <source>
        <dbReference type="SAM" id="Phobius"/>
    </source>
</evidence>
<dbReference type="EMBL" id="WUEK01000006">
    <property type="protein sequence ID" value="MXG90087.1"/>
    <property type="molecule type" value="Genomic_DNA"/>
</dbReference>
<sequence>MTTAGYIHGPPETTGGLVLSVGLMVVGFLMLSLVSAALAAIFVRDDTETSDEREASRDEEILARLDDLAARLDAHERRLPPQD</sequence>
<dbReference type="Gene3D" id="1.20.5.110">
    <property type="match status" value="1"/>
</dbReference>
<protein>
    <submittedName>
        <fullName evidence="2">Uncharacterized protein</fullName>
    </submittedName>
</protein>
<keyword evidence="1" id="KW-0472">Membrane</keyword>
<dbReference type="SUPFAM" id="SSF81324">
    <property type="entry name" value="Voltage-gated potassium channels"/>
    <property type="match status" value="1"/>
</dbReference>
<comment type="caution">
    <text evidence="2">The sequence shown here is derived from an EMBL/GenBank/DDBJ whole genome shotgun (WGS) entry which is preliminary data.</text>
</comment>
<dbReference type="RefSeq" id="WP_160878024.1">
    <property type="nucleotide sequence ID" value="NZ_WUEK01000006.1"/>
</dbReference>
<accession>A0A6L7ERM5</accession>
<name>A0A6L7ERM5_9ACTN</name>
<keyword evidence="1" id="KW-1133">Transmembrane helix</keyword>
<organism evidence="2 3">
    <name type="scientific">Nocardioides flavescens</name>
    <dbReference type="NCBI Taxonomy" id="2691959"/>
    <lineage>
        <taxon>Bacteria</taxon>
        <taxon>Bacillati</taxon>
        <taxon>Actinomycetota</taxon>
        <taxon>Actinomycetes</taxon>
        <taxon>Propionibacteriales</taxon>
        <taxon>Nocardioidaceae</taxon>
        <taxon>Nocardioides</taxon>
    </lineage>
</organism>
<keyword evidence="3" id="KW-1185">Reference proteome</keyword>
<feature type="transmembrane region" description="Helical" evidence="1">
    <location>
        <begin position="17"/>
        <end position="43"/>
    </location>
</feature>
<evidence type="ECO:0000313" key="3">
    <source>
        <dbReference type="Proteomes" id="UP000473325"/>
    </source>
</evidence>
<dbReference type="Proteomes" id="UP000473325">
    <property type="component" value="Unassembled WGS sequence"/>
</dbReference>
<reference evidence="2 3" key="1">
    <citation type="submission" date="2019-12" db="EMBL/GenBank/DDBJ databases">
        <authorList>
            <person name="Kun Z."/>
        </authorList>
    </citation>
    <scope>NUCLEOTIDE SEQUENCE [LARGE SCALE GENOMIC DNA]</scope>
    <source>
        <strain evidence="2 3">YIM 123512</strain>
    </source>
</reference>
<dbReference type="AlphaFoldDB" id="A0A6L7ERM5"/>
<proteinExistence type="predicted"/>